<dbReference type="AlphaFoldDB" id="A0A0R0CLF8"/>
<sequence length="152" mass="15348">MALLHSILMGAVAGMRALTPLAAVSQAACSGRLPADNGAPRLLRNHQLVRVAMLTLAGGELLGDKMKAAPNRIASAGLLARAASGSMAGAALAPRQSRHIGALLGAGSAIAAAYLSFHLRRRALEHFGQASAGVVEDAIAVGSAALIASRQR</sequence>
<dbReference type="RefSeq" id="WP_057657599.1">
    <property type="nucleotide sequence ID" value="NZ_LDJL01000005.1"/>
</dbReference>
<organism evidence="1 2">
    <name type="scientific">Pseudoxanthomonas dokdonensis</name>
    <dbReference type="NCBI Taxonomy" id="344882"/>
    <lineage>
        <taxon>Bacteria</taxon>
        <taxon>Pseudomonadati</taxon>
        <taxon>Pseudomonadota</taxon>
        <taxon>Gammaproteobacteria</taxon>
        <taxon>Lysobacterales</taxon>
        <taxon>Lysobacteraceae</taxon>
        <taxon>Pseudoxanthomonas</taxon>
    </lineage>
</organism>
<proteinExistence type="predicted"/>
<accession>A0A0R0CLF8</accession>
<evidence type="ECO:0000313" key="1">
    <source>
        <dbReference type="EMBL" id="KRG70517.1"/>
    </source>
</evidence>
<evidence type="ECO:0000313" key="2">
    <source>
        <dbReference type="Proteomes" id="UP000052052"/>
    </source>
</evidence>
<dbReference type="PATRIC" id="fig|344882.3.peg.2416"/>
<dbReference type="EMBL" id="LDJL01000005">
    <property type="protein sequence ID" value="KRG70517.1"/>
    <property type="molecule type" value="Genomic_DNA"/>
</dbReference>
<keyword evidence="2" id="KW-1185">Reference proteome</keyword>
<reference evidence="1 2" key="1">
    <citation type="submission" date="2015-05" db="EMBL/GenBank/DDBJ databases">
        <title>Genome sequencing and analysis of members of genus Stenotrophomonas.</title>
        <authorList>
            <person name="Patil P.P."/>
            <person name="Midha S."/>
            <person name="Patil P.B."/>
        </authorList>
    </citation>
    <scope>NUCLEOTIDE SEQUENCE [LARGE SCALE GENOMIC DNA]</scope>
    <source>
        <strain evidence="1 2">DSM 21858</strain>
    </source>
</reference>
<name>A0A0R0CLF8_9GAMM</name>
<gene>
    <name evidence="1" type="ORF">ABB29_05410</name>
</gene>
<dbReference type="STRING" id="344882.ABB29_05410"/>
<comment type="caution">
    <text evidence="1">The sequence shown here is derived from an EMBL/GenBank/DDBJ whole genome shotgun (WGS) entry which is preliminary data.</text>
</comment>
<protein>
    <submittedName>
        <fullName evidence="1">Membrane protein</fullName>
    </submittedName>
</protein>
<dbReference type="OrthoDB" id="8853994at2"/>
<dbReference type="Proteomes" id="UP000052052">
    <property type="component" value="Unassembled WGS sequence"/>
</dbReference>